<organism evidence="2 3">
    <name type="scientific">Streptomyces rubiginosohelvolus</name>
    <dbReference type="NCBI Taxonomy" id="67362"/>
    <lineage>
        <taxon>Bacteria</taxon>
        <taxon>Bacillati</taxon>
        <taxon>Actinomycetota</taxon>
        <taxon>Actinomycetes</taxon>
        <taxon>Kitasatosporales</taxon>
        <taxon>Streptomycetaceae</taxon>
        <taxon>Streptomyces</taxon>
    </lineage>
</organism>
<feature type="region of interest" description="Disordered" evidence="1">
    <location>
        <begin position="1"/>
        <end position="21"/>
    </location>
</feature>
<sequence>MKTTGEPRRSGRPEAEVDRERAWGHMLETPGGIRRRDLLADLEFDEKRLGEISRRYDQICRRAQGRLQPEASETDVLAALLVIRMLRDKLLDDELMLITLARSMGITWTRVADALEMKSRQSAERRHLQLSQSTRTDGSRPRTQNERVEHARERRSRHAEREWALLNARAIHAAARALTAVPDLQQRANRSLEAALMAAPVNQDGTAPERVDMTWPSALQECLAEHLRFREDPQAHLSPERLYVGDDQYQLQQHEADILHRMLGLLRYAADPRHLDLSDHPDLREKIARLAKNLTKRNPR</sequence>
<evidence type="ECO:0000313" key="3">
    <source>
        <dbReference type="Proteomes" id="UP001598352"/>
    </source>
</evidence>
<name>A0ABW6F472_9ACTN</name>
<proteinExistence type="predicted"/>
<evidence type="ECO:0000313" key="2">
    <source>
        <dbReference type="EMBL" id="MFD4825068.1"/>
    </source>
</evidence>
<keyword evidence="3" id="KW-1185">Reference proteome</keyword>
<gene>
    <name evidence="2" type="ORF">ACFWOQ_21065</name>
</gene>
<reference evidence="2 3" key="1">
    <citation type="submission" date="2024-09" db="EMBL/GenBank/DDBJ databases">
        <title>The Natural Products Discovery Center: Release of the First 8490 Sequenced Strains for Exploring Actinobacteria Biosynthetic Diversity.</title>
        <authorList>
            <person name="Kalkreuter E."/>
            <person name="Kautsar S.A."/>
            <person name="Yang D."/>
            <person name="Bader C.D."/>
            <person name="Teijaro C.N."/>
            <person name="Fluegel L."/>
            <person name="Davis C.M."/>
            <person name="Simpson J.R."/>
            <person name="Lauterbach L."/>
            <person name="Steele A.D."/>
            <person name="Gui C."/>
            <person name="Meng S."/>
            <person name="Li G."/>
            <person name="Viehrig K."/>
            <person name="Ye F."/>
            <person name="Su P."/>
            <person name="Kiefer A.F."/>
            <person name="Nichols A."/>
            <person name="Cepeda A.J."/>
            <person name="Yan W."/>
            <person name="Fan B."/>
            <person name="Jiang Y."/>
            <person name="Adhikari A."/>
            <person name="Zheng C.-J."/>
            <person name="Schuster L."/>
            <person name="Cowan T.M."/>
            <person name="Smanski M.J."/>
            <person name="Chevrette M.G."/>
            <person name="De Carvalho L.P.S."/>
            <person name="Shen B."/>
        </authorList>
    </citation>
    <scope>NUCLEOTIDE SEQUENCE [LARGE SCALE GENOMIC DNA]</scope>
    <source>
        <strain evidence="2 3">NPDC058428</strain>
    </source>
</reference>
<dbReference type="Proteomes" id="UP001598352">
    <property type="component" value="Unassembled WGS sequence"/>
</dbReference>
<comment type="caution">
    <text evidence="2">The sequence shown here is derived from an EMBL/GenBank/DDBJ whole genome shotgun (WGS) entry which is preliminary data.</text>
</comment>
<feature type="region of interest" description="Disordered" evidence="1">
    <location>
        <begin position="120"/>
        <end position="155"/>
    </location>
</feature>
<evidence type="ECO:0000256" key="1">
    <source>
        <dbReference type="SAM" id="MobiDB-lite"/>
    </source>
</evidence>
<feature type="compositionally biased region" description="Basic and acidic residues" evidence="1">
    <location>
        <begin position="137"/>
        <end position="152"/>
    </location>
</feature>
<dbReference type="RefSeq" id="WP_382775026.1">
    <property type="nucleotide sequence ID" value="NZ_JBHXKZ010000018.1"/>
</dbReference>
<accession>A0ABW6F472</accession>
<protein>
    <submittedName>
        <fullName evidence="2">Uncharacterized protein</fullName>
    </submittedName>
</protein>
<dbReference type="EMBL" id="JBHXKZ010000018">
    <property type="protein sequence ID" value="MFD4825068.1"/>
    <property type="molecule type" value="Genomic_DNA"/>
</dbReference>